<gene>
    <name evidence="1" type="ORF">MM171B00234_0007</name>
</gene>
<proteinExistence type="predicted"/>
<sequence length="187" mass="21313">MDLSPSDIERMTEEFDPAKLPKTLKREVREEWHFMLWISQRTYADISAITGFERTTIWNDIKIVQARLAATPKTIDSIIQTAMMSLRITKAEIMAAAREAQEEKNPRWDRVAKLFGEAADIDKTILQRFTQPALIKQPDTADSEKAQVILDWVVSKFGPEGLDGFEEFYTRQIALKQKLKAADAGAP</sequence>
<protein>
    <submittedName>
        <fullName evidence="1">Uncharacterized protein</fullName>
    </submittedName>
</protein>
<dbReference type="AlphaFoldDB" id="A0A6M3MGM9"/>
<dbReference type="EMBL" id="MT143884">
    <property type="protein sequence ID" value="QJB04506.1"/>
    <property type="molecule type" value="Genomic_DNA"/>
</dbReference>
<name>A0A6M3MGM9_9ZZZZ</name>
<accession>A0A6M3MGM9</accession>
<reference evidence="1" key="1">
    <citation type="submission" date="2020-03" db="EMBL/GenBank/DDBJ databases">
        <title>The deep terrestrial virosphere.</title>
        <authorList>
            <person name="Holmfeldt K."/>
            <person name="Nilsson E."/>
            <person name="Simone D."/>
            <person name="Lopez-Fernandez M."/>
            <person name="Wu X."/>
            <person name="de Brujin I."/>
            <person name="Lundin D."/>
            <person name="Andersson A."/>
            <person name="Bertilsson S."/>
            <person name="Dopson M."/>
        </authorList>
    </citation>
    <scope>NUCLEOTIDE SEQUENCE</scope>
    <source>
        <strain evidence="1">MM171B00234</strain>
    </source>
</reference>
<organism evidence="1">
    <name type="scientific">viral metagenome</name>
    <dbReference type="NCBI Taxonomy" id="1070528"/>
    <lineage>
        <taxon>unclassified sequences</taxon>
        <taxon>metagenomes</taxon>
        <taxon>organismal metagenomes</taxon>
    </lineage>
</organism>
<evidence type="ECO:0000313" key="1">
    <source>
        <dbReference type="EMBL" id="QJB04506.1"/>
    </source>
</evidence>